<dbReference type="EMBL" id="FMZZ01000025">
    <property type="protein sequence ID" value="SDD97107.1"/>
    <property type="molecule type" value="Genomic_DNA"/>
</dbReference>
<evidence type="ECO:0000313" key="2">
    <source>
        <dbReference type="EMBL" id="SDD97107.1"/>
    </source>
</evidence>
<gene>
    <name evidence="2" type="ORF">SAMN05216174_12535</name>
</gene>
<protein>
    <submittedName>
        <fullName evidence="2">Uncharacterized protein</fullName>
    </submittedName>
</protein>
<keyword evidence="3" id="KW-1185">Reference proteome</keyword>
<dbReference type="STRING" id="1271860.SAMN05216174_12535"/>
<feature type="transmembrane region" description="Helical" evidence="1">
    <location>
        <begin position="20"/>
        <end position="43"/>
    </location>
</feature>
<evidence type="ECO:0000313" key="3">
    <source>
        <dbReference type="Proteomes" id="UP000199501"/>
    </source>
</evidence>
<accession>A0A1G6Z565</accession>
<proteinExistence type="predicted"/>
<sequence>MPRDRHSAHQRSRMSEEATLQTAILARWGLPVVAALALLWLLLRRRR</sequence>
<dbReference type="RefSeq" id="WP_175483109.1">
    <property type="nucleotide sequence ID" value="NZ_FMZZ01000025.1"/>
</dbReference>
<dbReference type="AlphaFoldDB" id="A0A1G6Z565"/>
<organism evidence="2 3">
    <name type="scientific">Actinokineospora iranica</name>
    <dbReference type="NCBI Taxonomy" id="1271860"/>
    <lineage>
        <taxon>Bacteria</taxon>
        <taxon>Bacillati</taxon>
        <taxon>Actinomycetota</taxon>
        <taxon>Actinomycetes</taxon>
        <taxon>Pseudonocardiales</taxon>
        <taxon>Pseudonocardiaceae</taxon>
        <taxon>Actinokineospora</taxon>
    </lineage>
</organism>
<evidence type="ECO:0000256" key="1">
    <source>
        <dbReference type="SAM" id="Phobius"/>
    </source>
</evidence>
<dbReference type="Proteomes" id="UP000199501">
    <property type="component" value="Unassembled WGS sequence"/>
</dbReference>
<keyword evidence="1" id="KW-1133">Transmembrane helix</keyword>
<keyword evidence="1" id="KW-0812">Transmembrane</keyword>
<name>A0A1G6Z565_9PSEU</name>
<reference evidence="3" key="1">
    <citation type="submission" date="2016-10" db="EMBL/GenBank/DDBJ databases">
        <authorList>
            <person name="Varghese N."/>
            <person name="Submissions S."/>
        </authorList>
    </citation>
    <scope>NUCLEOTIDE SEQUENCE [LARGE SCALE GENOMIC DNA]</scope>
    <source>
        <strain evidence="3">IBRC-M 10403</strain>
    </source>
</reference>
<keyword evidence="1" id="KW-0472">Membrane</keyword>